<dbReference type="InterPro" id="IPR015421">
    <property type="entry name" value="PyrdxlP-dep_Trfase_major"/>
</dbReference>
<proteinExistence type="inferred from homology"/>
<keyword evidence="4" id="KW-1185">Reference proteome</keyword>
<evidence type="ECO:0000313" key="4">
    <source>
        <dbReference type="Proteomes" id="UP000250369"/>
    </source>
</evidence>
<dbReference type="SUPFAM" id="SSF53383">
    <property type="entry name" value="PLP-dependent transferases"/>
    <property type="match status" value="1"/>
</dbReference>
<comment type="similarity">
    <text evidence="1">Belongs to the DegT/DnrJ/EryC1 family.</text>
</comment>
<dbReference type="InterPro" id="IPR015424">
    <property type="entry name" value="PyrdxlP-dep_Trfase"/>
</dbReference>
<feature type="region of interest" description="Disordered" evidence="2">
    <location>
        <begin position="1"/>
        <end position="22"/>
    </location>
</feature>
<dbReference type="RefSeq" id="WP_113033358.1">
    <property type="nucleotide sequence ID" value="NZ_QMFB01000015.1"/>
</dbReference>
<dbReference type="PIRSF" id="PIRSF000390">
    <property type="entry name" value="PLP_StrS"/>
    <property type="match status" value="1"/>
</dbReference>
<evidence type="ECO:0000313" key="3">
    <source>
        <dbReference type="EMBL" id="RAV18740.1"/>
    </source>
</evidence>
<dbReference type="Gene3D" id="3.90.1150.10">
    <property type="entry name" value="Aspartate Aminotransferase, domain 1"/>
    <property type="match status" value="1"/>
</dbReference>
<organism evidence="3 4">
    <name type="scientific">Paenibacillus contaminans</name>
    <dbReference type="NCBI Taxonomy" id="450362"/>
    <lineage>
        <taxon>Bacteria</taxon>
        <taxon>Bacillati</taxon>
        <taxon>Bacillota</taxon>
        <taxon>Bacilli</taxon>
        <taxon>Bacillales</taxon>
        <taxon>Paenibacillaceae</taxon>
        <taxon>Paenibacillus</taxon>
    </lineage>
</organism>
<keyword evidence="1" id="KW-0663">Pyridoxal phosphate</keyword>
<reference evidence="3 4" key="1">
    <citation type="journal article" date="2009" name="Int. J. Syst. Evol. Microbiol.">
        <title>Paenibacillus contaminans sp. nov., isolated from a contaminated laboratory plate.</title>
        <authorList>
            <person name="Chou J.H."/>
            <person name="Lee J.H."/>
            <person name="Lin M.C."/>
            <person name="Chang P.S."/>
            <person name="Arun A.B."/>
            <person name="Young C.C."/>
            <person name="Chen W.M."/>
        </authorList>
    </citation>
    <scope>NUCLEOTIDE SEQUENCE [LARGE SCALE GENOMIC DNA]</scope>
    <source>
        <strain evidence="3 4">CKOBP-6</strain>
    </source>
</reference>
<dbReference type="PANTHER" id="PTHR30244:SF34">
    <property type="entry name" value="DTDP-4-AMINO-4,6-DIDEOXYGALACTOSE TRANSAMINASE"/>
    <property type="match status" value="1"/>
</dbReference>
<name>A0A329MFY7_9BACL</name>
<dbReference type="InterPro" id="IPR015422">
    <property type="entry name" value="PyrdxlP-dep_Trfase_small"/>
</dbReference>
<gene>
    <name evidence="3" type="ORF">DQG23_23675</name>
</gene>
<accession>A0A329MFY7</accession>
<dbReference type="EMBL" id="QMFB01000015">
    <property type="protein sequence ID" value="RAV18740.1"/>
    <property type="molecule type" value="Genomic_DNA"/>
</dbReference>
<dbReference type="AlphaFoldDB" id="A0A329MFY7"/>
<dbReference type="GO" id="GO:0008483">
    <property type="term" value="F:transaminase activity"/>
    <property type="evidence" value="ECO:0007669"/>
    <property type="project" value="TreeGrafter"/>
</dbReference>
<dbReference type="Gene3D" id="3.40.640.10">
    <property type="entry name" value="Type I PLP-dependent aspartate aminotransferase-like (Major domain)"/>
    <property type="match status" value="1"/>
</dbReference>
<dbReference type="Proteomes" id="UP000250369">
    <property type="component" value="Unassembled WGS sequence"/>
</dbReference>
<dbReference type="InterPro" id="IPR000653">
    <property type="entry name" value="DegT/StrS_aminotransferase"/>
</dbReference>
<dbReference type="OrthoDB" id="9810913at2"/>
<dbReference type="GO" id="GO:0030170">
    <property type="term" value="F:pyridoxal phosphate binding"/>
    <property type="evidence" value="ECO:0007669"/>
    <property type="project" value="TreeGrafter"/>
</dbReference>
<evidence type="ECO:0000256" key="1">
    <source>
        <dbReference type="RuleBase" id="RU004508"/>
    </source>
</evidence>
<comment type="caution">
    <text evidence="3">The sequence shown here is derived from an EMBL/GenBank/DDBJ whole genome shotgun (WGS) entry which is preliminary data.</text>
</comment>
<sequence>MSENGHLAINGGPKVRKNPFPERGLLGEEEKKAAIALFDEAIASGSAFGYLGPEEEAYCSEFAEFMGGGYADAVNSGTTAVYVALRALNLEPFTEVVVSPITDPGGMMPIALLNCIPVVTDSAPGKYNTDANEIEKMITPLTSAILVAHIGGEPLDIEAIVAVGKKYGIPVVEDCAQAHGAAIRGRKVGSFGDIAAFSTMFGKHHCTGGQGGVVFTRDETLYWRARQASDRGKPFGLPDGLTNAIASLNFNLNDLAAAIGRVQLKKLPLIVQKRRDVAAQLTERLSKLEAVAVPRQIEGAEASFWWLRLEVDENKLSCDKETFCRALIAEGIPVNPSYRAMPHLMDWFQKQRAFGTSGYPWRAPAYKGDPDRKFELPNAMAATSVQFNLYVTESWGQQEIEDTAAAFEKVERAYLK</sequence>
<dbReference type="Pfam" id="PF01041">
    <property type="entry name" value="DegT_DnrJ_EryC1"/>
    <property type="match status" value="1"/>
</dbReference>
<evidence type="ECO:0008006" key="5">
    <source>
        <dbReference type="Google" id="ProtNLM"/>
    </source>
</evidence>
<evidence type="ECO:0000256" key="2">
    <source>
        <dbReference type="SAM" id="MobiDB-lite"/>
    </source>
</evidence>
<protein>
    <recommendedName>
        <fullName evidence="5">DegT/DnrJ/EryC1/StrS family aminotransferase</fullName>
    </recommendedName>
</protein>
<dbReference type="PANTHER" id="PTHR30244">
    <property type="entry name" value="TRANSAMINASE"/>
    <property type="match status" value="1"/>
</dbReference>
<dbReference type="GO" id="GO:0000271">
    <property type="term" value="P:polysaccharide biosynthetic process"/>
    <property type="evidence" value="ECO:0007669"/>
    <property type="project" value="TreeGrafter"/>
</dbReference>